<sequence>MINDARILSEINNNYSTKFDEIIFTRDGGSLSYNVYSNSKRFFLRIIRPEFLDTALQSVDIHLFLYNNHFPVPQIIFTKYETPYISVDHDNGKHLYILYEYIDGQEPDMNKDAEKIGCLVGEFHSIMQNYPGHLISRNKYFFVDRYIEILRRKKYPEEKLKTYIEYGDLLWEKVKSLPYGYCHGDLNRGNIHQTPEGNMYLLDFDTSCRAFPMYDIMMVCNCTDYFSYDDNGYKETRKIFKRFLTGYLQYQTLSESELFAFDDLVSIMHYQLQATIIEIYGLDCVDENFINNQLDWLLKWKDQCQIELTT</sequence>
<dbReference type="InterPro" id="IPR011009">
    <property type="entry name" value="Kinase-like_dom_sf"/>
</dbReference>
<dbReference type="RefSeq" id="WP_379320263.1">
    <property type="nucleotide sequence ID" value="NZ_JBHTLM010000012.1"/>
</dbReference>
<evidence type="ECO:0000259" key="2">
    <source>
        <dbReference type="Pfam" id="PF01636"/>
    </source>
</evidence>
<proteinExistence type="inferred from homology"/>
<evidence type="ECO:0000256" key="1">
    <source>
        <dbReference type="ARBA" id="ARBA00038240"/>
    </source>
</evidence>
<dbReference type="Gene3D" id="3.90.1200.10">
    <property type="match status" value="1"/>
</dbReference>
<dbReference type="SUPFAM" id="SSF56112">
    <property type="entry name" value="Protein kinase-like (PK-like)"/>
    <property type="match status" value="1"/>
</dbReference>
<dbReference type="EMBL" id="JBHTLM010000012">
    <property type="protein sequence ID" value="MFD1177812.1"/>
    <property type="molecule type" value="Genomic_DNA"/>
</dbReference>
<name>A0ABW3RZY7_9BACL</name>
<reference evidence="4" key="1">
    <citation type="journal article" date="2019" name="Int. J. Syst. Evol. Microbiol.">
        <title>The Global Catalogue of Microorganisms (GCM) 10K type strain sequencing project: providing services to taxonomists for standard genome sequencing and annotation.</title>
        <authorList>
            <consortium name="The Broad Institute Genomics Platform"/>
            <consortium name="The Broad Institute Genome Sequencing Center for Infectious Disease"/>
            <person name="Wu L."/>
            <person name="Ma J."/>
        </authorList>
    </citation>
    <scope>NUCLEOTIDE SEQUENCE [LARGE SCALE GENOMIC DNA]</scope>
    <source>
        <strain evidence="4">CCUG 59189</strain>
    </source>
</reference>
<feature type="domain" description="Aminoglycoside phosphotransferase" evidence="2">
    <location>
        <begin position="34"/>
        <end position="223"/>
    </location>
</feature>
<dbReference type="InterPro" id="IPR050249">
    <property type="entry name" value="Pseudomonas-type_ThrB"/>
</dbReference>
<dbReference type="PANTHER" id="PTHR21064">
    <property type="entry name" value="AMINOGLYCOSIDE PHOSPHOTRANSFERASE DOMAIN-CONTAINING PROTEIN-RELATED"/>
    <property type="match status" value="1"/>
</dbReference>
<gene>
    <name evidence="3" type="ORF">ACFQ3W_16095</name>
</gene>
<evidence type="ECO:0000313" key="3">
    <source>
        <dbReference type="EMBL" id="MFD1177812.1"/>
    </source>
</evidence>
<dbReference type="Gene3D" id="3.30.200.20">
    <property type="entry name" value="Phosphorylase Kinase, domain 1"/>
    <property type="match status" value="1"/>
</dbReference>
<dbReference type="Pfam" id="PF01636">
    <property type="entry name" value="APH"/>
    <property type="match status" value="1"/>
</dbReference>
<dbReference type="Proteomes" id="UP001597262">
    <property type="component" value="Unassembled WGS sequence"/>
</dbReference>
<evidence type="ECO:0000313" key="4">
    <source>
        <dbReference type="Proteomes" id="UP001597262"/>
    </source>
</evidence>
<keyword evidence="4" id="KW-1185">Reference proteome</keyword>
<comment type="similarity">
    <text evidence="1">Belongs to the pseudomonas-type ThrB family.</text>
</comment>
<dbReference type="PANTHER" id="PTHR21064:SF6">
    <property type="entry name" value="AMINOGLYCOSIDE PHOSPHOTRANSFERASE DOMAIN-CONTAINING PROTEIN"/>
    <property type="match status" value="1"/>
</dbReference>
<comment type="caution">
    <text evidence="3">The sequence shown here is derived from an EMBL/GenBank/DDBJ whole genome shotgun (WGS) entry which is preliminary data.</text>
</comment>
<protein>
    <submittedName>
        <fullName evidence="3">Phosphotransferase enzyme family protein</fullName>
    </submittedName>
</protein>
<accession>A0ABW3RZY7</accession>
<dbReference type="InterPro" id="IPR002575">
    <property type="entry name" value="Aminoglycoside_PTrfase"/>
</dbReference>
<organism evidence="3 4">
    <name type="scientific">Paenibacillus puldeungensis</name>
    <dbReference type="NCBI Taxonomy" id="696536"/>
    <lineage>
        <taxon>Bacteria</taxon>
        <taxon>Bacillati</taxon>
        <taxon>Bacillota</taxon>
        <taxon>Bacilli</taxon>
        <taxon>Bacillales</taxon>
        <taxon>Paenibacillaceae</taxon>
        <taxon>Paenibacillus</taxon>
    </lineage>
</organism>